<proteinExistence type="predicted"/>
<feature type="region of interest" description="Disordered" evidence="1">
    <location>
        <begin position="42"/>
        <end position="61"/>
    </location>
</feature>
<evidence type="ECO:0000313" key="3">
    <source>
        <dbReference type="EMBL" id="KAE9620988.1"/>
    </source>
</evidence>
<gene>
    <name evidence="3" type="ORF">Lalb_Chr01g0008811</name>
</gene>
<evidence type="ECO:0000256" key="1">
    <source>
        <dbReference type="SAM" id="MobiDB-lite"/>
    </source>
</evidence>
<dbReference type="Proteomes" id="UP000447434">
    <property type="component" value="Chromosome 1"/>
</dbReference>
<accession>A0A6A4R2E9</accession>
<keyword evidence="2" id="KW-1133">Transmembrane helix</keyword>
<dbReference type="EMBL" id="WOCE01000001">
    <property type="protein sequence ID" value="KAE9620988.1"/>
    <property type="molecule type" value="Genomic_DNA"/>
</dbReference>
<organism evidence="3 4">
    <name type="scientific">Lupinus albus</name>
    <name type="common">White lupine</name>
    <name type="synonym">Lupinus termis</name>
    <dbReference type="NCBI Taxonomy" id="3870"/>
    <lineage>
        <taxon>Eukaryota</taxon>
        <taxon>Viridiplantae</taxon>
        <taxon>Streptophyta</taxon>
        <taxon>Embryophyta</taxon>
        <taxon>Tracheophyta</taxon>
        <taxon>Spermatophyta</taxon>
        <taxon>Magnoliopsida</taxon>
        <taxon>eudicotyledons</taxon>
        <taxon>Gunneridae</taxon>
        <taxon>Pentapetalae</taxon>
        <taxon>rosids</taxon>
        <taxon>fabids</taxon>
        <taxon>Fabales</taxon>
        <taxon>Fabaceae</taxon>
        <taxon>Papilionoideae</taxon>
        <taxon>50 kb inversion clade</taxon>
        <taxon>genistoids sensu lato</taxon>
        <taxon>core genistoids</taxon>
        <taxon>Genisteae</taxon>
        <taxon>Lupinus</taxon>
    </lineage>
</organism>
<evidence type="ECO:0000256" key="2">
    <source>
        <dbReference type="SAM" id="Phobius"/>
    </source>
</evidence>
<evidence type="ECO:0000313" key="4">
    <source>
        <dbReference type="Proteomes" id="UP000447434"/>
    </source>
</evidence>
<keyword evidence="2" id="KW-0812">Transmembrane</keyword>
<feature type="transmembrane region" description="Helical" evidence="2">
    <location>
        <begin position="6"/>
        <end position="32"/>
    </location>
</feature>
<protein>
    <submittedName>
        <fullName evidence="3">Uncharacterized protein</fullName>
    </submittedName>
</protein>
<feature type="compositionally biased region" description="Basic and acidic residues" evidence="1">
    <location>
        <begin position="44"/>
        <end position="53"/>
    </location>
</feature>
<reference evidence="4" key="1">
    <citation type="journal article" date="2020" name="Nat. Commun.">
        <title>Genome sequence of the cluster root forming white lupin.</title>
        <authorList>
            <person name="Hufnagel B."/>
            <person name="Marques A."/>
            <person name="Soriano A."/>
            <person name="Marques L."/>
            <person name="Divol F."/>
            <person name="Doumas P."/>
            <person name="Sallet E."/>
            <person name="Mancinotti D."/>
            <person name="Carrere S."/>
            <person name="Marande W."/>
            <person name="Arribat S."/>
            <person name="Keller J."/>
            <person name="Huneau C."/>
            <person name="Blein T."/>
            <person name="Aime D."/>
            <person name="Laguerre M."/>
            <person name="Taylor J."/>
            <person name="Schubert V."/>
            <person name="Nelson M."/>
            <person name="Geu-Flores F."/>
            <person name="Crespi M."/>
            <person name="Gallardo-Guerrero K."/>
            <person name="Delaux P.-M."/>
            <person name="Salse J."/>
            <person name="Berges H."/>
            <person name="Guyot R."/>
            <person name="Gouzy J."/>
            <person name="Peret B."/>
        </authorList>
    </citation>
    <scope>NUCLEOTIDE SEQUENCE [LARGE SCALE GENOMIC DNA]</scope>
    <source>
        <strain evidence="4">cv. Amiga</strain>
    </source>
</reference>
<keyword evidence="2" id="KW-0472">Membrane</keyword>
<dbReference type="AlphaFoldDB" id="A0A6A4R2E9"/>
<sequence>MKGQNWVLVLLMLVLWGCGKSGVTIVAVSFVLGHLAIKGLTHPTDTDTKEVNQRKGVRKSV</sequence>
<name>A0A6A4R2E9_LUPAL</name>
<comment type="caution">
    <text evidence="3">The sequence shown here is derived from an EMBL/GenBank/DDBJ whole genome shotgun (WGS) entry which is preliminary data.</text>
</comment>
<keyword evidence="4" id="KW-1185">Reference proteome</keyword>